<name>A0AAV6SG10_SOLSE</name>
<sequence length="492" mass="55161">MSVSLLGTLLKGWLQSGPPGPPPKPSASGWTSFGVPVLCWTVWNFRARKAAGFVCVLDQSASDEDLILPTISMWVLMTARSECSLTSVERRMSWKVFLDGIYLFIFSQLASPTVVDTWRAGEVRPVKKRKNSRCSQTQDTRARAFSFINPSTMEELQRKLNQRYESTKPRKVRFKLASSYSGRVLKHVYEDGQELDSPEEKYPHSFVHRKIPPSHLEMEQLCGFEDAHGDQQGLCPPTGLIAQRINVYRGMGNYKPTADLTEGAEGDASSQVLDFGKIIIYTSNLRIIRAPPKNPEVSRHHAAPHVDMDAKPKAKERVSRRRAKALSIQDAEDKEAHSSNIKTTEADSCQHCGGSGCAPCSLCHGSKLSMLANRFNESISDLRCQACYPHGLEKSVFIVLRCFDFIHTLLVVLFRWEDHEAPMNCCLNLQPPPITQQATQLLAQALVVSRLDYCNALQTGFQIVQKMAPGLVFNQPKMAHVTPELHWLPFNH</sequence>
<proteinExistence type="predicted"/>
<protein>
    <recommendedName>
        <fullName evidence="3">Glutaredoxin and cysteine rich domain containing 2</fullName>
    </recommendedName>
</protein>
<dbReference type="EMBL" id="JAGKHQ010000005">
    <property type="protein sequence ID" value="KAG7515116.1"/>
    <property type="molecule type" value="Genomic_DNA"/>
</dbReference>
<gene>
    <name evidence="1" type="ORF">JOB18_000141</name>
</gene>
<dbReference type="Proteomes" id="UP000693946">
    <property type="component" value="Linkage Group LG13"/>
</dbReference>
<reference evidence="1 2" key="1">
    <citation type="journal article" date="2021" name="Sci. Rep.">
        <title>Chromosome anchoring in Senegalese sole (Solea senegalensis) reveals sex-associated markers and genome rearrangements in flatfish.</title>
        <authorList>
            <person name="Guerrero-Cozar I."/>
            <person name="Gomez-Garrido J."/>
            <person name="Berbel C."/>
            <person name="Martinez-Blanch J.F."/>
            <person name="Alioto T."/>
            <person name="Claros M.G."/>
            <person name="Gagnaire P.A."/>
            <person name="Manchado M."/>
        </authorList>
    </citation>
    <scope>NUCLEOTIDE SEQUENCE [LARGE SCALE GENOMIC DNA]</scope>
    <source>
        <strain evidence="1">Sse05_10M</strain>
    </source>
</reference>
<comment type="caution">
    <text evidence="1">The sequence shown here is derived from an EMBL/GenBank/DDBJ whole genome shotgun (WGS) entry which is preliminary data.</text>
</comment>
<dbReference type="PANTHER" id="PTHR46926:SF1">
    <property type="entry name" value="GLUTAREDOXIN DOMAIN-CONTAINING CYSTEINE-RICH PROTEIN 2"/>
    <property type="match status" value="1"/>
</dbReference>
<accession>A0AAV6SG10</accession>
<dbReference type="GO" id="GO:0007605">
    <property type="term" value="P:sensory perception of sound"/>
    <property type="evidence" value="ECO:0007669"/>
    <property type="project" value="InterPro"/>
</dbReference>
<evidence type="ECO:0000313" key="2">
    <source>
        <dbReference type="Proteomes" id="UP000693946"/>
    </source>
</evidence>
<evidence type="ECO:0000313" key="1">
    <source>
        <dbReference type="EMBL" id="KAG7515116.1"/>
    </source>
</evidence>
<dbReference type="PANTHER" id="PTHR46926">
    <property type="entry name" value="GLUTAREDOXIN DOMAIN-CONTAINING CYSTEINE-RICH PROTEIN 2"/>
    <property type="match status" value="1"/>
</dbReference>
<organism evidence="1 2">
    <name type="scientific">Solea senegalensis</name>
    <name type="common">Senegalese sole</name>
    <dbReference type="NCBI Taxonomy" id="28829"/>
    <lineage>
        <taxon>Eukaryota</taxon>
        <taxon>Metazoa</taxon>
        <taxon>Chordata</taxon>
        <taxon>Craniata</taxon>
        <taxon>Vertebrata</taxon>
        <taxon>Euteleostomi</taxon>
        <taxon>Actinopterygii</taxon>
        <taxon>Neopterygii</taxon>
        <taxon>Teleostei</taxon>
        <taxon>Neoteleostei</taxon>
        <taxon>Acanthomorphata</taxon>
        <taxon>Carangaria</taxon>
        <taxon>Pleuronectiformes</taxon>
        <taxon>Pleuronectoidei</taxon>
        <taxon>Soleidae</taxon>
        <taxon>Solea</taxon>
    </lineage>
</organism>
<dbReference type="InterPro" id="IPR033023">
    <property type="entry name" value="GRXCR2"/>
</dbReference>
<evidence type="ECO:0008006" key="3">
    <source>
        <dbReference type="Google" id="ProtNLM"/>
    </source>
</evidence>
<keyword evidence="2" id="KW-1185">Reference proteome</keyword>
<dbReference type="AlphaFoldDB" id="A0AAV6SG10"/>